<dbReference type="STRING" id="48256.CLHUN_10910"/>
<dbReference type="Proteomes" id="UP000191554">
    <property type="component" value="Unassembled WGS sequence"/>
</dbReference>
<accession>A0A1V4SMZ6</accession>
<gene>
    <name evidence="1" type="ORF">CLHUN_10910</name>
</gene>
<name>A0A1V4SMZ6_RUMHU</name>
<dbReference type="AlphaFoldDB" id="A0A1V4SMZ6"/>
<dbReference type="OrthoDB" id="1912389at2"/>
<organism evidence="1 2">
    <name type="scientific">Ruminiclostridium hungatei</name>
    <name type="common">Clostridium hungatei</name>
    <dbReference type="NCBI Taxonomy" id="48256"/>
    <lineage>
        <taxon>Bacteria</taxon>
        <taxon>Bacillati</taxon>
        <taxon>Bacillota</taxon>
        <taxon>Clostridia</taxon>
        <taxon>Eubacteriales</taxon>
        <taxon>Oscillospiraceae</taxon>
        <taxon>Ruminiclostridium</taxon>
    </lineage>
</organism>
<protein>
    <submittedName>
        <fullName evidence="1">Uncharacterized protein</fullName>
    </submittedName>
</protein>
<dbReference type="RefSeq" id="WP_080063534.1">
    <property type="nucleotide sequence ID" value="NZ_MZGX01000005.1"/>
</dbReference>
<dbReference type="EMBL" id="MZGX01000005">
    <property type="protein sequence ID" value="OPX45204.1"/>
    <property type="molecule type" value="Genomic_DNA"/>
</dbReference>
<comment type="caution">
    <text evidence="1">The sequence shown here is derived from an EMBL/GenBank/DDBJ whole genome shotgun (WGS) entry which is preliminary data.</text>
</comment>
<reference evidence="1 2" key="1">
    <citation type="submission" date="2017-03" db="EMBL/GenBank/DDBJ databases">
        <title>Genome sequence of Clostridium hungatei DSM 14427.</title>
        <authorList>
            <person name="Poehlein A."/>
            <person name="Daniel R."/>
        </authorList>
    </citation>
    <scope>NUCLEOTIDE SEQUENCE [LARGE SCALE GENOMIC DNA]</scope>
    <source>
        <strain evidence="1 2">DSM 14427</strain>
    </source>
</reference>
<sequence>MNNKAVLKTISDLSYAGEFCHGRFVKDGIVLKPSPKSEFKIWCPVKEVKCIILPDGRVVEGDSIKDIFSIFDEMVERYG</sequence>
<evidence type="ECO:0000313" key="1">
    <source>
        <dbReference type="EMBL" id="OPX45204.1"/>
    </source>
</evidence>
<proteinExistence type="predicted"/>
<evidence type="ECO:0000313" key="2">
    <source>
        <dbReference type="Proteomes" id="UP000191554"/>
    </source>
</evidence>
<keyword evidence="2" id="KW-1185">Reference proteome</keyword>